<dbReference type="Gramene" id="OGLUM02G00930.1">
    <property type="protein sequence ID" value="OGLUM02G00930.1"/>
    <property type="gene ID" value="OGLUM02G00930"/>
</dbReference>
<evidence type="ECO:0000256" key="1">
    <source>
        <dbReference type="SAM" id="MobiDB-lite"/>
    </source>
</evidence>
<feature type="region of interest" description="Disordered" evidence="1">
    <location>
        <begin position="1"/>
        <end position="32"/>
    </location>
</feature>
<evidence type="ECO:0000313" key="2">
    <source>
        <dbReference type="EnsemblPlants" id="OGLUM02G00930.1"/>
    </source>
</evidence>
<keyword evidence="3" id="KW-1185">Reference proteome</keyword>
<organism evidence="2">
    <name type="scientific">Oryza glumipatula</name>
    <dbReference type="NCBI Taxonomy" id="40148"/>
    <lineage>
        <taxon>Eukaryota</taxon>
        <taxon>Viridiplantae</taxon>
        <taxon>Streptophyta</taxon>
        <taxon>Embryophyta</taxon>
        <taxon>Tracheophyta</taxon>
        <taxon>Spermatophyta</taxon>
        <taxon>Magnoliopsida</taxon>
        <taxon>Liliopsida</taxon>
        <taxon>Poales</taxon>
        <taxon>Poaceae</taxon>
        <taxon>BOP clade</taxon>
        <taxon>Oryzoideae</taxon>
        <taxon>Oryzeae</taxon>
        <taxon>Oryzinae</taxon>
        <taxon>Oryza</taxon>
    </lineage>
</organism>
<reference evidence="2" key="1">
    <citation type="submission" date="2015-04" db="UniProtKB">
        <authorList>
            <consortium name="EnsemblPlants"/>
        </authorList>
    </citation>
    <scope>IDENTIFICATION</scope>
</reference>
<accession>A0A0D9YLA3</accession>
<evidence type="ECO:0000313" key="3">
    <source>
        <dbReference type="Proteomes" id="UP000026961"/>
    </source>
</evidence>
<sequence>MHAANGERRRRRQEVGGELRRAGWHPAIDDGDRGREEAIARMVIILSPSNQIEFSVRFEVADPKP</sequence>
<name>A0A0D9YLA3_9ORYZ</name>
<dbReference type="AlphaFoldDB" id="A0A0D9YLA3"/>
<feature type="compositionally biased region" description="Basic and acidic residues" evidence="1">
    <location>
        <begin position="13"/>
        <end position="32"/>
    </location>
</feature>
<protein>
    <submittedName>
        <fullName evidence="2">Uncharacterized protein</fullName>
    </submittedName>
</protein>
<proteinExistence type="predicted"/>
<dbReference type="HOGENOM" id="CLU_2853263_0_0_1"/>
<dbReference type="Proteomes" id="UP000026961">
    <property type="component" value="Chromosome 2"/>
</dbReference>
<reference evidence="2" key="2">
    <citation type="submission" date="2018-05" db="EMBL/GenBank/DDBJ databases">
        <title>OgluRS3 (Oryza glumaepatula Reference Sequence Version 3).</title>
        <authorList>
            <person name="Zhang J."/>
            <person name="Kudrna D."/>
            <person name="Lee S."/>
            <person name="Talag J."/>
            <person name="Welchert J."/>
            <person name="Wing R.A."/>
        </authorList>
    </citation>
    <scope>NUCLEOTIDE SEQUENCE [LARGE SCALE GENOMIC DNA]</scope>
</reference>
<dbReference type="EnsemblPlants" id="OGLUM02G00930.1">
    <property type="protein sequence ID" value="OGLUM02G00930.1"/>
    <property type="gene ID" value="OGLUM02G00930"/>
</dbReference>